<evidence type="ECO:0000313" key="1">
    <source>
        <dbReference type="EMBL" id="CAG8550718.1"/>
    </source>
</evidence>
<comment type="caution">
    <text evidence="1">The sequence shown here is derived from an EMBL/GenBank/DDBJ whole genome shotgun (WGS) entry which is preliminary data.</text>
</comment>
<dbReference type="AlphaFoldDB" id="A0A9N9B296"/>
<name>A0A9N9B296_9GLOM</name>
<protein>
    <submittedName>
        <fullName evidence="1">12469_t:CDS:1</fullName>
    </submittedName>
</protein>
<proteinExistence type="predicted"/>
<dbReference type="EMBL" id="CAJVPL010001070">
    <property type="protein sequence ID" value="CAG8550718.1"/>
    <property type="molecule type" value="Genomic_DNA"/>
</dbReference>
<dbReference type="Proteomes" id="UP000789831">
    <property type="component" value="Unassembled WGS sequence"/>
</dbReference>
<sequence>MSKCGGNSVPFQLSRPNFAEFGGNSDEIRVRIRTNYGAELLLHFDIWMSVHNELKSWSRMSTMEPY</sequence>
<reference evidence="1" key="1">
    <citation type="submission" date="2021-06" db="EMBL/GenBank/DDBJ databases">
        <authorList>
            <person name="Kallberg Y."/>
            <person name="Tangrot J."/>
            <person name="Rosling A."/>
        </authorList>
    </citation>
    <scope>NUCLEOTIDE SEQUENCE</scope>
    <source>
        <strain evidence="1">MT106</strain>
    </source>
</reference>
<gene>
    <name evidence="1" type="ORF">AGERDE_LOCUS6653</name>
</gene>
<keyword evidence="2" id="KW-1185">Reference proteome</keyword>
<organism evidence="1 2">
    <name type="scientific">Ambispora gerdemannii</name>
    <dbReference type="NCBI Taxonomy" id="144530"/>
    <lineage>
        <taxon>Eukaryota</taxon>
        <taxon>Fungi</taxon>
        <taxon>Fungi incertae sedis</taxon>
        <taxon>Mucoromycota</taxon>
        <taxon>Glomeromycotina</taxon>
        <taxon>Glomeromycetes</taxon>
        <taxon>Archaeosporales</taxon>
        <taxon>Ambisporaceae</taxon>
        <taxon>Ambispora</taxon>
    </lineage>
</organism>
<accession>A0A9N9B296</accession>
<evidence type="ECO:0000313" key="2">
    <source>
        <dbReference type="Proteomes" id="UP000789831"/>
    </source>
</evidence>